<dbReference type="PROSITE" id="PS50109">
    <property type="entry name" value="HIS_KIN"/>
    <property type="match status" value="1"/>
</dbReference>
<evidence type="ECO:0000256" key="2">
    <source>
        <dbReference type="ARBA" id="ARBA00012438"/>
    </source>
</evidence>
<dbReference type="Gene3D" id="3.40.50.2300">
    <property type="match status" value="1"/>
</dbReference>
<dbReference type="InterPro" id="IPR003594">
    <property type="entry name" value="HATPase_dom"/>
</dbReference>
<comment type="catalytic activity">
    <reaction evidence="1">
        <text>ATP + protein L-histidine = ADP + protein N-phospho-L-histidine.</text>
        <dbReference type="EC" id="2.7.13.3"/>
    </reaction>
</comment>
<gene>
    <name evidence="9" type="ORF">HNP32_002977</name>
</gene>
<dbReference type="CDD" id="cd17546">
    <property type="entry name" value="REC_hyHK_CKI1_RcsC-like"/>
    <property type="match status" value="1"/>
</dbReference>
<dbReference type="Pfam" id="PF00512">
    <property type="entry name" value="HisKA"/>
    <property type="match status" value="1"/>
</dbReference>
<evidence type="ECO:0000259" key="7">
    <source>
        <dbReference type="PROSITE" id="PS50110"/>
    </source>
</evidence>
<name>A0A7W7IRI9_9CAUL</name>
<evidence type="ECO:0000256" key="1">
    <source>
        <dbReference type="ARBA" id="ARBA00000085"/>
    </source>
</evidence>
<dbReference type="PRINTS" id="PR00344">
    <property type="entry name" value="BCTRLSENSOR"/>
</dbReference>
<reference evidence="9 10" key="1">
    <citation type="submission" date="2020-08" db="EMBL/GenBank/DDBJ databases">
        <title>Functional genomics of gut bacteria from endangered species of beetles.</title>
        <authorList>
            <person name="Carlos-Shanley C."/>
        </authorList>
    </citation>
    <scope>NUCLEOTIDE SEQUENCE [LARGE SCALE GENOMIC DNA]</scope>
    <source>
        <strain evidence="9 10">S00123</strain>
    </source>
</reference>
<dbReference type="InterPro" id="IPR003661">
    <property type="entry name" value="HisK_dim/P_dom"/>
</dbReference>
<evidence type="ECO:0000256" key="3">
    <source>
        <dbReference type="ARBA" id="ARBA00022553"/>
    </source>
</evidence>
<dbReference type="SUPFAM" id="SSF52172">
    <property type="entry name" value="CheY-like"/>
    <property type="match status" value="1"/>
</dbReference>
<dbReference type="EMBL" id="JACHKY010000005">
    <property type="protein sequence ID" value="MBB4799221.1"/>
    <property type="molecule type" value="Genomic_DNA"/>
</dbReference>
<dbReference type="Pfam" id="PF02518">
    <property type="entry name" value="HATPase_c"/>
    <property type="match status" value="1"/>
</dbReference>
<evidence type="ECO:0000259" key="8">
    <source>
        <dbReference type="PROSITE" id="PS50112"/>
    </source>
</evidence>
<keyword evidence="3 5" id="KW-0597">Phosphoprotein</keyword>
<evidence type="ECO:0000259" key="6">
    <source>
        <dbReference type="PROSITE" id="PS50109"/>
    </source>
</evidence>
<dbReference type="PANTHER" id="PTHR45339:SF1">
    <property type="entry name" value="HYBRID SIGNAL TRANSDUCTION HISTIDINE KINASE J"/>
    <property type="match status" value="1"/>
</dbReference>
<dbReference type="CDD" id="cd00082">
    <property type="entry name" value="HisKA"/>
    <property type="match status" value="1"/>
</dbReference>
<dbReference type="Proteomes" id="UP000539957">
    <property type="component" value="Unassembled WGS sequence"/>
</dbReference>
<dbReference type="InterPro" id="IPR000014">
    <property type="entry name" value="PAS"/>
</dbReference>
<feature type="modified residue" description="4-aspartylphosphate" evidence="5">
    <location>
        <position position="475"/>
    </location>
</feature>
<dbReference type="NCBIfam" id="TIGR00229">
    <property type="entry name" value="sensory_box"/>
    <property type="match status" value="1"/>
</dbReference>
<dbReference type="InterPro" id="IPR035965">
    <property type="entry name" value="PAS-like_dom_sf"/>
</dbReference>
<dbReference type="InterPro" id="IPR011006">
    <property type="entry name" value="CheY-like_superfamily"/>
</dbReference>
<dbReference type="SUPFAM" id="SSF55785">
    <property type="entry name" value="PYP-like sensor domain (PAS domain)"/>
    <property type="match status" value="1"/>
</dbReference>
<dbReference type="CDD" id="cd00130">
    <property type="entry name" value="PAS"/>
    <property type="match status" value="1"/>
</dbReference>
<proteinExistence type="predicted"/>
<dbReference type="EC" id="2.7.13.3" evidence="2"/>
<dbReference type="Pfam" id="PF00072">
    <property type="entry name" value="Response_reg"/>
    <property type="match status" value="1"/>
</dbReference>
<evidence type="ECO:0000313" key="10">
    <source>
        <dbReference type="Proteomes" id="UP000539957"/>
    </source>
</evidence>
<dbReference type="SUPFAM" id="SSF55874">
    <property type="entry name" value="ATPase domain of HSP90 chaperone/DNA topoisomerase II/histidine kinase"/>
    <property type="match status" value="1"/>
</dbReference>
<dbReference type="InterPro" id="IPR036890">
    <property type="entry name" value="HATPase_C_sf"/>
</dbReference>
<dbReference type="InterPro" id="IPR004358">
    <property type="entry name" value="Sig_transdc_His_kin-like_C"/>
</dbReference>
<dbReference type="InterPro" id="IPR001789">
    <property type="entry name" value="Sig_transdc_resp-reg_receiver"/>
</dbReference>
<evidence type="ECO:0000256" key="4">
    <source>
        <dbReference type="ARBA" id="ARBA00023012"/>
    </source>
</evidence>
<dbReference type="Gene3D" id="3.30.450.20">
    <property type="entry name" value="PAS domain"/>
    <property type="match status" value="1"/>
</dbReference>
<organism evidence="9 10">
    <name type="scientific">Brevundimonas bullata</name>
    <dbReference type="NCBI Taxonomy" id="13160"/>
    <lineage>
        <taxon>Bacteria</taxon>
        <taxon>Pseudomonadati</taxon>
        <taxon>Pseudomonadota</taxon>
        <taxon>Alphaproteobacteria</taxon>
        <taxon>Caulobacterales</taxon>
        <taxon>Caulobacteraceae</taxon>
        <taxon>Brevundimonas</taxon>
    </lineage>
</organism>
<dbReference type="SMART" id="SM00448">
    <property type="entry name" value="REC"/>
    <property type="match status" value="1"/>
</dbReference>
<dbReference type="RefSeq" id="WP_184272074.1">
    <property type="nucleotide sequence ID" value="NZ_JACHKY010000005.1"/>
</dbReference>
<feature type="domain" description="Response regulatory" evidence="7">
    <location>
        <begin position="426"/>
        <end position="545"/>
    </location>
</feature>
<sequence>MKSANRSGPPGPHDSRSRWRDARGALKKTLAVQAGLPETLEDILNSILNISSEGIIVADQDMRILLFSKGAEVIFGYSAPEVLGRHIELLIPQDRRAAHQQRVQSFAAGAILSRRMSNRQDVTGLTKEGRLAPIEVGLSKLTTRTGMIYTAIIRDISESLQAEAELNQAVSEATAANAAKSAFLAAMSHEVRTPLNGVLGMAQAMARDVLPAKQAERLEVIRQSGESLLGILNDMLDLSKIEAGKLEMETLEFDLGDLIAATHNTFSALAAQKGLQFDLHVSRRAEGAYLGDPLRLRQVLNNLISNAVKFTETGLVEVDVDRQGGLLVIAVRDTGMGISPEALTRLFEKFEQGDLSTTRRFGGTGLGLAICRDLVRLMNGDISAVSAIGEGATFTVRLPLEHVGHVPPLPETPCSPPASQYQPQVRLLVAEDNRANQLVIDTLLRQVGIAPVIVPDGRAAVAAWEDTPWDLILMDVQMPEMDGPTATSIIRQRERDNGQARTPIFALTANAMDHQVAEYRQAGMDGLVAKPIEIDKLFATISQAIAPRV</sequence>
<dbReference type="SMART" id="SM00388">
    <property type="entry name" value="HisKA"/>
    <property type="match status" value="1"/>
</dbReference>
<keyword evidence="4" id="KW-0902">Two-component regulatory system</keyword>
<dbReference type="InterPro" id="IPR005467">
    <property type="entry name" value="His_kinase_dom"/>
</dbReference>
<dbReference type="CDD" id="cd16922">
    <property type="entry name" value="HATPase_EvgS-ArcB-TorS-like"/>
    <property type="match status" value="1"/>
</dbReference>
<dbReference type="GO" id="GO:0006355">
    <property type="term" value="P:regulation of DNA-templated transcription"/>
    <property type="evidence" value="ECO:0007669"/>
    <property type="project" value="InterPro"/>
</dbReference>
<dbReference type="SMART" id="SM00387">
    <property type="entry name" value="HATPase_c"/>
    <property type="match status" value="1"/>
</dbReference>
<dbReference type="Gene3D" id="3.30.565.10">
    <property type="entry name" value="Histidine kinase-like ATPase, C-terminal domain"/>
    <property type="match status" value="1"/>
</dbReference>
<keyword evidence="10" id="KW-1185">Reference proteome</keyword>
<evidence type="ECO:0000256" key="5">
    <source>
        <dbReference type="PROSITE-ProRule" id="PRU00169"/>
    </source>
</evidence>
<dbReference type="GO" id="GO:0000155">
    <property type="term" value="F:phosphorelay sensor kinase activity"/>
    <property type="evidence" value="ECO:0007669"/>
    <property type="project" value="InterPro"/>
</dbReference>
<dbReference type="FunFam" id="3.30.565.10:FF:000010">
    <property type="entry name" value="Sensor histidine kinase RcsC"/>
    <property type="match status" value="1"/>
</dbReference>
<protein>
    <recommendedName>
        <fullName evidence="2">histidine kinase</fullName>
        <ecNumber evidence="2">2.7.13.3</ecNumber>
    </recommendedName>
</protein>
<dbReference type="SUPFAM" id="SSF47384">
    <property type="entry name" value="Homodimeric domain of signal transducing histidine kinase"/>
    <property type="match status" value="1"/>
</dbReference>
<dbReference type="PROSITE" id="PS50110">
    <property type="entry name" value="RESPONSE_REGULATORY"/>
    <property type="match status" value="1"/>
</dbReference>
<dbReference type="AlphaFoldDB" id="A0A7W7IRI9"/>
<accession>A0A7W7IRI9</accession>
<evidence type="ECO:0000313" key="9">
    <source>
        <dbReference type="EMBL" id="MBB4799221.1"/>
    </source>
</evidence>
<dbReference type="SMART" id="SM00091">
    <property type="entry name" value="PAS"/>
    <property type="match status" value="1"/>
</dbReference>
<dbReference type="PROSITE" id="PS50112">
    <property type="entry name" value="PAS"/>
    <property type="match status" value="1"/>
</dbReference>
<dbReference type="Pfam" id="PF00989">
    <property type="entry name" value="PAS"/>
    <property type="match status" value="1"/>
</dbReference>
<dbReference type="Gene3D" id="1.10.287.130">
    <property type="match status" value="1"/>
</dbReference>
<feature type="domain" description="Histidine kinase" evidence="6">
    <location>
        <begin position="186"/>
        <end position="402"/>
    </location>
</feature>
<dbReference type="InterPro" id="IPR013767">
    <property type="entry name" value="PAS_fold"/>
</dbReference>
<dbReference type="InterPro" id="IPR036097">
    <property type="entry name" value="HisK_dim/P_sf"/>
</dbReference>
<comment type="caution">
    <text evidence="9">The sequence shown here is derived from an EMBL/GenBank/DDBJ whole genome shotgun (WGS) entry which is preliminary data.</text>
</comment>
<feature type="domain" description="PAS" evidence="8">
    <location>
        <begin position="40"/>
        <end position="110"/>
    </location>
</feature>
<dbReference type="PANTHER" id="PTHR45339">
    <property type="entry name" value="HYBRID SIGNAL TRANSDUCTION HISTIDINE KINASE J"/>
    <property type="match status" value="1"/>
</dbReference>